<dbReference type="PANTHER" id="PTHR43646:SF6">
    <property type="entry name" value="PRE-MYCOFACTOCIN GLYCOSYLTRANSFERASE"/>
    <property type="match status" value="1"/>
</dbReference>
<name>A0A6J7PW08_9ZZZZ</name>
<evidence type="ECO:0000313" key="2">
    <source>
        <dbReference type="EMBL" id="CAB5006274.1"/>
    </source>
</evidence>
<protein>
    <submittedName>
        <fullName evidence="2">Unannotated protein</fullName>
    </submittedName>
</protein>
<organism evidence="2">
    <name type="scientific">freshwater metagenome</name>
    <dbReference type="NCBI Taxonomy" id="449393"/>
    <lineage>
        <taxon>unclassified sequences</taxon>
        <taxon>metagenomes</taxon>
        <taxon>ecological metagenomes</taxon>
    </lineage>
</organism>
<dbReference type="PANTHER" id="PTHR43646">
    <property type="entry name" value="GLYCOSYLTRANSFERASE"/>
    <property type="match status" value="1"/>
</dbReference>
<dbReference type="AlphaFoldDB" id="A0A6J7PW08"/>
<dbReference type="SUPFAM" id="SSF53448">
    <property type="entry name" value="Nucleotide-diphospho-sugar transferases"/>
    <property type="match status" value="1"/>
</dbReference>
<sequence>MSSAEVTETAPGVSVVIPVFGNERTIVRALDSIDTACRVDPSDFPVEVVVVFDGPTDSSDVLVAGWGARSPRVTVRSSQKAHSGIASTRNAGIALASHDVITFLDADDELTAERLTLVPTLARNGSEVVIGVQRVRVENGAAIPGPYVPTPAERRPQFYPTAMLVRRSTLRQVGGFNPSFSVGDDVDIVMRMIEAGVRLRMVTDCVAIRYFHGDNASYDQPSAEGDFLGAVRSHLMRMREKIR</sequence>
<dbReference type="Pfam" id="PF00535">
    <property type="entry name" value="Glycos_transf_2"/>
    <property type="match status" value="1"/>
</dbReference>
<gene>
    <name evidence="2" type="ORF">UFOPK3992_01002</name>
</gene>
<accession>A0A6J7PW08</accession>
<proteinExistence type="predicted"/>
<dbReference type="InterPro" id="IPR029044">
    <property type="entry name" value="Nucleotide-diphossugar_trans"/>
</dbReference>
<dbReference type="InterPro" id="IPR001173">
    <property type="entry name" value="Glyco_trans_2-like"/>
</dbReference>
<reference evidence="2" key="1">
    <citation type="submission" date="2020-05" db="EMBL/GenBank/DDBJ databases">
        <authorList>
            <person name="Chiriac C."/>
            <person name="Salcher M."/>
            <person name="Ghai R."/>
            <person name="Kavagutti S V."/>
        </authorList>
    </citation>
    <scope>NUCLEOTIDE SEQUENCE</scope>
</reference>
<evidence type="ECO:0000259" key="1">
    <source>
        <dbReference type="Pfam" id="PF00535"/>
    </source>
</evidence>
<dbReference type="CDD" id="cd00761">
    <property type="entry name" value="Glyco_tranf_GTA_type"/>
    <property type="match status" value="1"/>
</dbReference>
<feature type="domain" description="Glycosyltransferase 2-like" evidence="1">
    <location>
        <begin position="14"/>
        <end position="148"/>
    </location>
</feature>
<dbReference type="Gene3D" id="3.90.550.10">
    <property type="entry name" value="Spore Coat Polysaccharide Biosynthesis Protein SpsA, Chain A"/>
    <property type="match status" value="1"/>
</dbReference>
<dbReference type="EMBL" id="CAFBOZ010000130">
    <property type="protein sequence ID" value="CAB5006274.1"/>
    <property type="molecule type" value="Genomic_DNA"/>
</dbReference>